<dbReference type="SUPFAM" id="SSF103473">
    <property type="entry name" value="MFS general substrate transporter"/>
    <property type="match status" value="1"/>
</dbReference>
<proteinExistence type="predicted"/>
<feature type="transmembrane region" description="Helical" evidence="1">
    <location>
        <begin position="356"/>
        <end position="374"/>
    </location>
</feature>
<name>A0A7S1F216_NOCSC</name>
<feature type="transmembrane region" description="Helical" evidence="1">
    <location>
        <begin position="129"/>
        <end position="152"/>
    </location>
</feature>
<feature type="transmembrane region" description="Helical" evidence="1">
    <location>
        <begin position="69"/>
        <end position="90"/>
    </location>
</feature>
<keyword evidence="1" id="KW-1133">Transmembrane helix</keyword>
<protein>
    <recommendedName>
        <fullName evidence="3">Major facilitator superfamily (MFS) profile domain-containing protein</fullName>
    </recommendedName>
</protein>
<organism evidence="2">
    <name type="scientific">Noctiluca scintillans</name>
    <name type="common">Sea sparkle</name>
    <name type="synonym">Red tide dinoflagellate</name>
    <dbReference type="NCBI Taxonomy" id="2966"/>
    <lineage>
        <taxon>Eukaryota</taxon>
        <taxon>Sar</taxon>
        <taxon>Alveolata</taxon>
        <taxon>Dinophyceae</taxon>
        <taxon>Noctilucales</taxon>
        <taxon>Noctilucaceae</taxon>
        <taxon>Noctiluca</taxon>
    </lineage>
</organism>
<evidence type="ECO:0008006" key="3">
    <source>
        <dbReference type="Google" id="ProtNLM"/>
    </source>
</evidence>
<gene>
    <name evidence="2" type="ORF">NSCI0253_LOCUS12326</name>
</gene>
<dbReference type="InterPro" id="IPR036259">
    <property type="entry name" value="MFS_trans_sf"/>
</dbReference>
<feature type="transmembrane region" description="Helical" evidence="1">
    <location>
        <begin position="46"/>
        <end position="62"/>
    </location>
</feature>
<feature type="transmembrane region" description="Helical" evidence="1">
    <location>
        <begin position="328"/>
        <end position="349"/>
    </location>
</feature>
<dbReference type="Gene3D" id="1.20.1720.10">
    <property type="entry name" value="Multidrug resistance protein D"/>
    <property type="match status" value="1"/>
</dbReference>
<keyword evidence="1" id="KW-0812">Transmembrane</keyword>
<dbReference type="AlphaFoldDB" id="A0A7S1F216"/>
<evidence type="ECO:0000313" key="2">
    <source>
        <dbReference type="EMBL" id="CAD8837978.1"/>
    </source>
</evidence>
<feature type="transmembrane region" description="Helical" evidence="1">
    <location>
        <begin position="302"/>
        <end position="322"/>
    </location>
</feature>
<accession>A0A7S1F216</accession>
<feature type="transmembrane region" description="Helical" evidence="1">
    <location>
        <begin position="102"/>
        <end position="122"/>
    </location>
</feature>
<reference evidence="2" key="1">
    <citation type="submission" date="2021-01" db="EMBL/GenBank/DDBJ databases">
        <authorList>
            <person name="Corre E."/>
            <person name="Pelletier E."/>
            <person name="Niang G."/>
            <person name="Scheremetjew M."/>
            <person name="Finn R."/>
            <person name="Kale V."/>
            <person name="Holt S."/>
            <person name="Cochrane G."/>
            <person name="Meng A."/>
            <person name="Brown T."/>
            <person name="Cohen L."/>
        </authorList>
    </citation>
    <scope>NUCLEOTIDE SEQUENCE</scope>
</reference>
<keyword evidence="1" id="KW-0472">Membrane</keyword>
<feature type="transmembrane region" description="Helical" evidence="1">
    <location>
        <begin position="200"/>
        <end position="220"/>
    </location>
</feature>
<feature type="transmembrane region" description="Helical" evidence="1">
    <location>
        <begin position="167"/>
        <end position="188"/>
    </location>
</feature>
<dbReference type="EMBL" id="HBFQ01017681">
    <property type="protein sequence ID" value="CAD8837978.1"/>
    <property type="molecule type" value="Transcribed_RNA"/>
</dbReference>
<feature type="transmembrane region" description="Helical" evidence="1">
    <location>
        <begin position="421"/>
        <end position="439"/>
    </location>
</feature>
<sequence>MSFLCISIIVLWGLAGLLILLFPVTNVAHLHDRRLIWAAANLRTFAHYVFISVMIPTAYTVAADSPNRAAVSGALIGATAVLVPFGAAVGRYLSEDLSTIKLGVSTFGTLLFANAAANAVCFDLLRSESLLHAAFVTRFAHGFFAGALGVLIESHVLAVTPPTETTAFFQLTGVAATLGIAVGPLAAVGSGHELGRLSAWPEYFAANAVALAVVVCFVAVPRDLAEEDYELMIGKQVAPEVQTDELSLTVSSSANLPESSRKWVWVLGLIAFINNKSIVAACQTGTSLILEVGHGWPPADIGLGLAMASLCAVPLLFALLQLSDVRNLVLLGGAMLLSGLLLVVANLRFSRQLPCFLLIVDVLIYCFVSSGTSLSTSAASNASLEGTLFNQPNLVFFTHADGFFTFATATSCRYFVGSWGLWGYVGILSVLTVLQFLLYSGQALSWRSAASCRRGDTPALEIPAESSQWNRQVSSASSPWNRQVSTASSHWKREVTTASAHWNRQLTTASSHWCRQFT</sequence>
<evidence type="ECO:0000256" key="1">
    <source>
        <dbReference type="SAM" id="Phobius"/>
    </source>
</evidence>